<dbReference type="InterPro" id="IPR046539">
    <property type="entry name" value="DUF6604"/>
</dbReference>
<protein>
    <recommendedName>
        <fullName evidence="2">DUF6604 domain-containing protein</fullName>
    </recommendedName>
</protein>
<proteinExistence type="predicted"/>
<dbReference type="AlphaFoldDB" id="A0A6A5WDH1"/>
<dbReference type="Proteomes" id="UP000799779">
    <property type="component" value="Unassembled WGS sequence"/>
</dbReference>
<feature type="compositionally biased region" description="Low complexity" evidence="1">
    <location>
        <begin position="595"/>
        <end position="606"/>
    </location>
</feature>
<evidence type="ECO:0000313" key="4">
    <source>
        <dbReference type="Proteomes" id="UP000799779"/>
    </source>
</evidence>
<dbReference type="Pfam" id="PF20253">
    <property type="entry name" value="DUF6604"/>
    <property type="match status" value="1"/>
</dbReference>
<accession>A0A6A5WDH1</accession>
<keyword evidence="4" id="KW-1185">Reference proteome</keyword>
<gene>
    <name evidence="3" type="ORF">P154DRAFT_604498</name>
</gene>
<dbReference type="OrthoDB" id="5238236at2759"/>
<organism evidence="3 4">
    <name type="scientific">Amniculicola lignicola CBS 123094</name>
    <dbReference type="NCBI Taxonomy" id="1392246"/>
    <lineage>
        <taxon>Eukaryota</taxon>
        <taxon>Fungi</taxon>
        <taxon>Dikarya</taxon>
        <taxon>Ascomycota</taxon>
        <taxon>Pezizomycotina</taxon>
        <taxon>Dothideomycetes</taxon>
        <taxon>Pleosporomycetidae</taxon>
        <taxon>Pleosporales</taxon>
        <taxon>Amniculicolaceae</taxon>
        <taxon>Amniculicola</taxon>
    </lineage>
</organism>
<dbReference type="EMBL" id="ML977606">
    <property type="protein sequence ID" value="KAF1998191.1"/>
    <property type="molecule type" value="Genomic_DNA"/>
</dbReference>
<evidence type="ECO:0000259" key="2">
    <source>
        <dbReference type="Pfam" id="PF20253"/>
    </source>
</evidence>
<feature type="domain" description="DUF6604" evidence="2">
    <location>
        <begin position="11"/>
        <end position="264"/>
    </location>
</feature>
<name>A0A6A5WDH1_9PLEO</name>
<evidence type="ECO:0000256" key="1">
    <source>
        <dbReference type="SAM" id="MobiDB-lite"/>
    </source>
</evidence>
<evidence type="ECO:0000313" key="3">
    <source>
        <dbReference type="EMBL" id="KAF1998191.1"/>
    </source>
</evidence>
<dbReference type="PANTHER" id="PTHR38795">
    <property type="entry name" value="DUF6604 DOMAIN-CONTAINING PROTEIN"/>
    <property type="match status" value="1"/>
</dbReference>
<feature type="region of interest" description="Disordered" evidence="1">
    <location>
        <begin position="595"/>
        <end position="615"/>
    </location>
</feature>
<sequence length="839" mass="96412">MLPKNLKSSYQQYKEDTHTIASWLARTAKRIGLTFKAECKTQPQKKRNKGKACKTQRKKELPTYIIAIKDFTMLADAIASHVDPTVRIPTKLIALLDRSIATREYCSAEITSEQTPKPKEAETDDGHVFFIEVLKEVRKILAAKCPSKKDIENDKPKSPQDLINMFENLKLEEPSEEFMRAPDIGPISVSVDTDCGDEKYEAEYSEGEEELFMSLRLLLVDLHKLRLEVQRSWIRMRTAADIVPVSIITNTAVDIARGMEEDLKEQFASSDDFQAMYTATYYAHCHFVGTTESYRECPGDDMNFKMYATADEMFWPAFLLLKSRSNVFLTKSIPHVQLGVLGTYDPASDRSKKSGREKYQDDKILLWENLTDFYNFSVATTSAPAEDEFTRGLRSYFKTGEVSISLAFAATLWLDTQYTLKDRIELGFEKLSATANWIYESMKTHLEFHEDIRNDNWPAERDNEVRRFLHDINFWILNDFERNEYIKIGTPDVQKPHHFLRQHPWYCGLLKYHIQAQYQHIGLSLVNAWGTVMYCAHLYNAVVHQRLIGKVWQDMDIALILQGEEVFFGHSVPKNPEQYWKSFLIAIGESAAALSGKSGQSSGRSRSSPRKPRNLDKKAPILYSFEDRFTAENPRLDLRTEDVEKILEKNEWQFTRGEDGRPVNLRREPKKVPGMMKTVSKKVHVSELLLILHELLRAEMLEFSFDYFTFHRLCWDLLRRVKDVLRATLPGTFEKHLNTDENMTPLIVGDILHKSARLMNIKNASKTKDRDFILPFVSRALLAMIEDSSGGTSAAARLGEIVEQKMGTPFEFITKRTLHRPTGANGPVISSIRFQASSP</sequence>
<reference evidence="3" key="1">
    <citation type="journal article" date="2020" name="Stud. Mycol.">
        <title>101 Dothideomycetes genomes: a test case for predicting lifestyles and emergence of pathogens.</title>
        <authorList>
            <person name="Haridas S."/>
            <person name="Albert R."/>
            <person name="Binder M."/>
            <person name="Bloem J."/>
            <person name="Labutti K."/>
            <person name="Salamov A."/>
            <person name="Andreopoulos B."/>
            <person name="Baker S."/>
            <person name="Barry K."/>
            <person name="Bills G."/>
            <person name="Bluhm B."/>
            <person name="Cannon C."/>
            <person name="Castanera R."/>
            <person name="Culley D."/>
            <person name="Daum C."/>
            <person name="Ezra D."/>
            <person name="Gonzalez J."/>
            <person name="Henrissat B."/>
            <person name="Kuo A."/>
            <person name="Liang C."/>
            <person name="Lipzen A."/>
            <person name="Lutzoni F."/>
            <person name="Magnuson J."/>
            <person name="Mondo S."/>
            <person name="Nolan M."/>
            <person name="Ohm R."/>
            <person name="Pangilinan J."/>
            <person name="Park H.-J."/>
            <person name="Ramirez L."/>
            <person name="Alfaro M."/>
            <person name="Sun H."/>
            <person name="Tritt A."/>
            <person name="Yoshinaga Y."/>
            <person name="Zwiers L.-H."/>
            <person name="Turgeon B."/>
            <person name="Goodwin S."/>
            <person name="Spatafora J."/>
            <person name="Crous P."/>
            <person name="Grigoriev I."/>
        </authorList>
    </citation>
    <scope>NUCLEOTIDE SEQUENCE</scope>
    <source>
        <strain evidence="3">CBS 123094</strain>
    </source>
</reference>
<dbReference type="PANTHER" id="PTHR38795:SF1">
    <property type="entry name" value="DUF6604 DOMAIN-CONTAINING PROTEIN"/>
    <property type="match status" value="1"/>
</dbReference>